<keyword evidence="4" id="KW-1185">Reference proteome</keyword>
<dbReference type="Gene3D" id="2.60.40.200">
    <property type="entry name" value="Superoxide dismutase, copper/zinc binding domain"/>
    <property type="match status" value="1"/>
</dbReference>
<keyword evidence="2" id="KW-0732">Signal</keyword>
<name>A0A1H5J5B0_9FLAO</name>
<evidence type="ECO:0008006" key="5">
    <source>
        <dbReference type="Google" id="ProtNLM"/>
    </source>
</evidence>
<dbReference type="RefSeq" id="WP_231658729.1">
    <property type="nucleotide sequence ID" value="NZ_FNUE01000002.1"/>
</dbReference>
<evidence type="ECO:0000256" key="1">
    <source>
        <dbReference type="ARBA" id="ARBA00010457"/>
    </source>
</evidence>
<sequence>MKKFKLLFLFVLTSLVYTSCNDDDDLMVPEPSGNTVVYQLGSKDVDGIFGKATFVENTDASVTVVLDIEGTPSDGLHPAHIHFNTAAEGGDIALTFTPVDGNSGLSATTFTTLNDGTAISYAELLNFDGYINVHLSADELGTVVAQGDIGQNALSGTSIIYDLGEKDVTGISGNITFSERNNGETLAVIELDGTPAGGSHPAHIHANTAAETGAILYTFNTVNGDTGTSVTSLSSLMFSDIEDIDAYVNVHLSMDNLATIVAQGDIGQNDLTGTTKVYDLGEKDVVGISGDITFSERVNGEALAVIDIANTPAGGMHPAHIHANTAAESGAILFTFNVVNGDTGMSATNVDAYSYADILDIDAYVNVHLSATQLSTIVAQGDIGQNDLTGSTIVYDLGEKDVAGISGDITFSERVNGEALAVIDIANTPAGGMHPAHIHENTAAETGGILFTFNVVDGDTGMSVTNVDTIDYSAIEDLDAYVNVHLSATQLGTIVAQGDIGRNDLTGDSKVYTLNEKDVAGIMGTATFYKRVDGSSLAVLDIENTVAGEMHPSHIHENDAATGGPIAFSFNPVNGDTGLSMTQVEELDDSTAITYDEILTFDGYINVHLSATQLSTIVAQGNIGSNE</sequence>
<dbReference type="Proteomes" id="UP000183071">
    <property type="component" value="Unassembled WGS sequence"/>
</dbReference>
<proteinExistence type="inferred from homology"/>
<evidence type="ECO:0000313" key="4">
    <source>
        <dbReference type="Proteomes" id="UP000183071"/>
    </source>
</evidence>
<organism evidence="3 4">
    <name type="scientific">Polaribacter dokdonensis DSW-5</name>
    <dbReference type="NCBI Taxonomy" id="1300348"/>
    <lineage>
        <taxon>Bacteria</taxon>
        <taxon>Pseudomonadati</taxon>
        <taxon>Bacteroidota</taxon>
        <taxon>Flavobacteriia</taxon>
        <taxon>Flavobacteriales</taxon>
        <taxon>Flavobacteriaceae</taxon>
    </lineage>
</organism>
<comment type="similarity">
    <text evidence="1">Belongs to the Cu-Zn superoxide dismutase family.</text>
</comment>
<comment type="caution">
    <text evidence="3">The sequence shown here is derived from an EMBL/GenBank/DDBJ whole genome shotgun (WGS) entry which is preliminary data.</text>
</comment>
<protein>
    <recommendedName>
        <fullName evidence="5">CHRD domain-containing protein</fullName>
    </recommendedName>
</protein>
<accession>A0A1H5J5B0</accession>
<dbReference type="SUPFAM" id="SSF49329">
    <property type="entry name" value="Cu,Zn superoxide dismutase-like"/>
    <property type="match status" value="5"/>
</dbReference>
<evidence type="ECO:0000256" key="2">
    <source>
        <dbReference type="SAM" id="SignalP"/>
    </source>
</evidence>
<feature type="chain" id="PRO_5047434184" description="CHRD domain-containing protein" evidence="2">
    <location>
        <begin position="22"/>
        <end position="627"/>
    </location>
</feature>
<dbReference type="EMBL" id="FNUE01000002">
    <property type="protein sequence ID" value="SEE47715.1"/>
    <property type="molecule type" value="Genomic_DNA"/>
</dbReference>
<feature type="signal peptide" evidence="2">
    <location>
        <begin position="1"/>
        <end position="21"/>
    </location>
</feature>
<evidence type="ECO:0000313" key="3">
    <source>
        <dbReference type="EMBL" id="SEE47715.1"/>
    </source>
</evidence>
<reference evidence="3 4" key="1">
    <citation type="submission" date="2016-10" db="EMBL/GenBank/DDBJ databases">
        <authorList>
            <person name="Varghese N."/>
            <person name="Submissions S."/>
        </authorList>
    </citation>
    <scope>NUCLEOTIDE SEQUENCE [LARGE SCALE GENOMIC DNA]</scope>
    <source>
        <strain evidence="3 4">DSW-5</strain>
    </source>
</reference>
<gene>
    <name evidence="3" type="ORF">SAMN05444353_1880</name>
</gene>
<dbReference type="InterPro" id="IPR036423">
    <property type="entry name" value="SOD-like_Cu/Zn_dom_sf"/>
</dbReference>